<dbReference type="PANTHER" id="PTHR22572">
    <property type="entry name" value="SUGAR-1-PHOSPHATE GUANYL TRANSFERASE"/>
    <property type="match status" value="1"/>
</dbReference>
<comment type="caution">
    <text evidence="2">The sequence shown here is derived from an EMBL/GenBank/DDBJ whole genome shotgun (WGS) entry which is preliminary data.</text>
</comment>
<dbReference type="EMBL" id="RWKW01000177">
    <property type="protein sequence ID" value="RST78604.1"/>
    <property type="molecule type" value="Genomic_DNA"/>
</dbReference>
<protein>
    <submittedName>
        <fullName evidence="2">Nucleotidyltransferase family protein</fullName>
    </submittedName>
</protein>
<dbReference type="CDD" id="cd04181">
    <property type="entry name" value="NTP_transferase"/>
    <property type="match status" value="1"/>
</dbReference>
<evidence type="ECO:0000313" key="3">
    <source>
        <dbReference type="Proteomes" id="UP000278398"/>
    </source>
</evidence>
<organism evidence="2 3">
    <name type="scientific">Aquibium carbonis</name>
    <dbReference type="NCBI Taxonomy" id="2495581"/>
    <lineage>
        <taxon>Bacteria</taxon>
        <taxon>Pseudomonadati</taxon>
        <taxon>Pseudomonadota</taxon>
        <taxon>Alphaproteobacteria</taxon>
        <taxon>Hyphomicrobiales</taxon>
        <taxon>Phyllobacteriaceae</taxon>
        <taxon>Aquibium</taxon>
    </lineage>
</organism>
<dbReference type="InterPro" id="IPR029044">
    <property type="entry name" value="Nucleotide-diphossugar_trans"/>
</dbReference>
<keyword evidence="3" id="KW-1185">Reference proteome</keyword>
<dbReference type="SUPFAM" id="SSF53448">
    <property type="entry name" value="Nucleotide-diphospho-sugar transferases"/>
    <property type="match status" value="1"/>
</dbReference>
<proteinExistence type="predicted"/>
<dbReference type="Pfam" id="PF00483">
    <property type="entry name" value="NTP_transferase"/>
    <property type="match status" value="1"/>
</dbReference>
<dbReference type="RefSeq" id="WP_126702710.1">
    <property type="nucleotide sequence ID" value="NZ_RWKW01000177.1"/>
</dbReference>
<dbReference type="AlphaFoldDB" id="A0A429YB05"/>
<dbReference type="GO" id="GO:0016740">
    <property type="term" value="F:transferase activity"/>
    <property type="evidence" value="ECO:0007669"/>
    <property type="project" value="UniProtKB-KW"/>
</dbReference>
<evidence type="ECO:0000313" key="2">
    <source>
        <dbReference type="EMBL" id="RST78604.1"/>
    </source>
</evidence>
<name>A0A429YB05_9HYPH</name>
<feature type="domain" description="Nucleotidyl transferase" evidence="1">
    <location>
        <begin position="3"/>
        <end position="222"/>
    </location>
</feature>
<evidence type="ECO:0000259" key="1">
    <source>
        <dbReference type="Pfam" id="PF00483"/>
    </source>
</evidence>
<gene>
    <name evidence="2" type="ORF">EJC49_25430</name>
</gene>
<dbReference type="Gene3D" id="3.90.550.10">
    <property type="entry name" value="Spore Coat Polysaccharide Biosynthesis Protein SpsA, Chain A"/>
    <property type="match status" value="1"/>
</dbReference>
<dbReference type="InterPro" id="IPR050486">
    <property type="entry name" value="Mannose-1P_guanyltransferase"/>
</dbReference>
<keyword evidence="2" id="KW-0808">Transferase</keyword>
<dbReference type="InterPro" id="IPR005835">
    <property type="entry name" value="NTP_transferase_dom"/>
</dbReference>
<dbReference type="OrthoDB" id="9814110at2"/>
<reference evidence="2 3" key="1">
    <citation type="submission" date="2018-12" db="EMBL/GenBank/DDBJ databases">
        <title>Mesorhizobium carbonis sp. nov., isolated from coal mine water.</title>
        <authorList>
            <person name="Xin W."/>
            <person name="Xu Z."/>
            <person name="Xiang F."/>
            <person name="Zhang J."/>
            <person name="Xi L."/>
            <person name="Liu J."/>
        </authorList>
    </citation>
    <scope>NUCLEOTIDE SEQUENCE [LARGE SCALE GENOMIC DNA]</scope>
    <source>
        <strain evidence="2 3">B2.3</strain>
    </source>
</reference>
<accession>A0A429YB05</accession>
<sequence>MQVVIMAGGLGTRLASLTRHRPKALLPLGDTSLVGALLDRLCACGMTEAVICAGHMGHLMAETLGTAWRGVPLRVSVEPHPLGTAGGLALVADLAPDFLVVNCDIVTDLDFGALFHHHRDSGAAATLAAGEWRERLRFGIVEADADGRVLRLREKPEVCHTILLGAYALNAKAVADVLPTAGERIDMPDLLARMIATDVPVRQFFSTAEWADVGTVEDYRSVLRGAGPLEDR</sequence>
<dbReference type="Proteomes" id="UP000278398">
    <property type="component" value="Unassembled WGS sequence"/>
</dbReference>